<dbReference type="Gene3D" id="3.40.390.70">
    <property type="match status" value="1"/>
</dbReference>
<dbReference type="Pfam" id="PF10005">
    <property type="entry name" value="Zn_ribbon_DZR_6"/>
    <property type="match status" value="1"/>
</dbReference>
<dbReference type="InterPro" id="IPR031321">
    <property type="entry name" value="UCP012641"/>
</dbReference>
<organism evidence="2 3">
    <name type="scientific">Salinisphaera aquimarina</name>
    <dbReference type="NCBI Taxonomy" id="2094031"/>
    <lineage>
        <taxon>Bacteria</taxon>
        <taxon>Pseudomonadati</taxon>
        <taxon>Pseudomonadota</taxon>
        <taxon>Gammaproteobacteria</taxon>
        <taxon>Salinisphaerales</taxon>
        <taxon>Salinisphaeraceae</taxon>
        <taxon>Salinisphaera</taxon>
    </lineage>
</organism>
<reference evidence="3" key="1">
    <citation type="journal article" date="2019" name="Int. J. Syst. Evol. Microbiol.">
        <title>The Global Catalogue of Microorganisms (GCM) 10K type strain sequencing project: providing services to taxonomists for standard genome sequencing and annotation.</title>
        <authorList>
            <consortium name="The Broad Institute Genomics Platform"/>
            <consortium name="The Broad Institute Genome Sequencing Center for Infectious Disease"/>
            <person name="Wu L."/>
            <person name="Ma J."/>
        </authorList>
    </citation>
    <scope>NUCLEOTIDE SEQUENCE [LARGE SCALE GENOMIC DNA]</scope>
    <source>
        <strain evidence="3">KCTC 52640</strain>
    </source>
</reference>
<accession>A0ABV7EJ48</accession>
<keyword evidence="3" id="KW-1185">Reference proteome</keyword>
<evidence type="ECO:0000313" key="2">
    <source>
        <dbReference type="EMBL" id="MFC3102744.1"/>
    </source>
</evidence>
<feature type="domain" description="Zinc-ribbon" evidence="1">
    <location>
        <begin position="4"/>
        <end position="97"/>
    </location>
</feature>
<dbReference type="Proteomes" id="UP001595462">
    <property type="component" value="Unassembled WGS sequence"/>
</dbReference>
<dbReference type="RefSeq" id="WP_380686101.1">
    <property type="nucleotide sequence ID" value="NZ_JBHRSS010000001.1"/>
</dbReference>
<dbReference type="PIRSF" id="PIRSF012641">
    <property type="entry name" value="UCP012641"/>
    <property type="match status" value="1"/>
</dbReference>
<evidence type="ECO:0000259" key="1">
    <source>
        <dbReference type="Pfam" id="PF10005"/>
    </source>
</evidence>
<evidence type="ECO:0000313" key="3">
    <source>
        <dbReference type="Proteomes" id="UP001595462"/>
    </source>
</evidence>
<protein>
    <submittedName>
        <fullName evidence="2">Zinc-binding metallopeptidase</fullName>
    </submittedName>
</protein>
<dbReference type="InterPro" id="IPR011201">
    <property type="entry name" value="Zinc-ribbon_6_bact"/>
</dbReference>
<proteinExistence type="predicted"/>
<dbReference type="Pfam" id="PF15887">
    <property type="entry name" value="Peptidase_Mx"/>
    <property type="match status" value="1"/>
</dbReference>
<sequence length="355" mass="40775">MLDFYCQCGNSIFFNNTRCLRCERRLGFLPEARRLTSLEPLGDGRWQVPPAGSVLGRIYRLCTNYSDHNVCNWLVPEESPHCLCPSCRLTRTIPDLTEPRHHALWAKLEASKRHLVYNLMQLGLPIIGRDQDPDNGLAFDFLADRDANTEFTERLAGQAQINTGHANGLITINIAEADDVARARMREQMGEHYRTLLGHFRHEIGHYYWARLIDNTPRIDEYRALFGDERADYGAALQQHYSQGAPADWQAHFVTPYASSHPWEDWAESWAHYLHIRDTLETATEYQLVAAPPWQRDSSDFDALSHRWTHLAIGMNAVNRSMGLPDAYPFVLPARAYEKLGFIHRVVDGYENPAR</sequence>
<comment type="caution">
    <text evidence="2">The sequence shown here is derived from an EMBL/GenBank/DDBJ whole genome shotgun (WGS) entry which is preliminary data.</text>
</comment>
<dbReference type="EMBL" id="JBHRSS010000001">
    <property type="protein sequence ID" value="MFC3102744.1"/>
    <property type="molecule type" value="Genomic_DNA"/>
</dbReference>
<name>A0ABV7EJ48_9GAMM</name>
<gene>
    <name evidence="2" type="ORF">ACFOSU_02430</name>
</gene>